<organism evidence="2 3">
    <name type="scientific">Mucuna pruriens</name>
    <name type="common">Velvet bean</name>
    <name type="synonym">Dolichos pruriens</name>
    <dbReference type="NCBI Taxonomy" id="157652"/>
    <lineage>
        <taxon>Eukaryota</taxon>
        <taxon>Viridiplantae</taxon>
        <taxon>Streptophyta</taxon>
        <taxon>Embryophyta</taxon>
        <taxon>Tracheophyta</taxon>
        <taxon>Spermatophyta</taxon>
        <taxon>Magnoliopsida</taxon>
        <taxon>eudicotyledons</taxon>
        <taxon>Gunneridae</taxon>
        <taxon>Pentapetalae</taxon>
        <taxon>rosids</taxon>
        <taxon>fabids</taxon>
        <taxon>Fabales</taxon>
        <taxon>Fabaceae</taxon>
        <taxon>Papilionoideae</taxon>
        <taxon>50 kb inversion clade</taxon>
        <taxon>NPAAA clade</taxon>
        <taxon>indigoferoid/millettioid clade</taxon>
        <taxon>Phaseoleae</taxon>
        <taxon>Mucuna</taxon>
    </lineage>
</organism>
<name>A0A371HJ24_MUCPR</name>
<proteinExistence type="predicted"/>
<sequence>MRSKNSSVVQKKCRPKDLPSKGSKCILRRQSSKGHMRPTKLLKRIFNMLLSLYTYFPPQMSSKRHDFIAGITSTKESWNIVARIVRSWSVVDTNRNFIPFSMEMDVIFEAICLQQDETNFGVVQDLMPKFSDVVVDI</sequence>
<feature type="non-terminal residue" evidence="2">
    <location>
        <position position="1"/>
    </location>
</feature>
<dbReference type="Proteomes" id="UP000257109">
    <property type="component" value="Unassembled WGS sequence"/>
</dbReference>
<evidence type="ECO:0000256" key="1">
    <source>
        <dbReference type="SAM" id="MobiDB-lite"/>
    </source>
</evidence>
<dbReference type="AlphaFoldDB" id="A0A371HJ24"/>
<reference evidence="2" key="1">
    <citation type="submission" date="2018-05" db="EMBL/GenBank/DDBJ databases">
        <title>Draft genome of Mucuna pruriens seed.</title>
        <authorList>
            <person name="Nnadi N.E."/>
            <person name="Vos R."/>
            <person name="Hasami M.H."/>
            <person name="Devisetty U.K."/>
            <person name="Aguiy J.C."/>
        </authorList>
    </citation>
    <scope>NUCLEOTIDE SEQUENCE [LARGE SCALE GENOMIC DNA]</scope>
    <source>
        <strain evidence="2">JCA_2017</strain>
    </source>
</reference>
<accession>A0A371HJ24</accession>
<comment type="caution">
    <text evidence="2">The sequence shown here is derived from an EMBL/GenBank/DDBJ whole genome shotgun (WGS) entry which is preliminary data.</text>
</comment>
<keyword evidence="3" id="KW-1185">Reference proteome</keyword>
<evidence type="ECO:0000313" key="3">
    <source>
        <dbReference type="Proteomes" id="UP000257109"/>
    </source>
</evidence>
<dbReference type="EMBL" id="QJKJ01002457">
    <property type="protein sequence ID" value="RDY02807.1"/>
    <property type="molecule type" value="Genomic_DNA"/>
</dbReference>
<evidence type="ECO:0000313" key="2">
    <source>
        <dbReference type="EMBL" id="RDY02807.1"/>
    </source>
</evidence>
<protein>
    <submittedName>
        <fullName evidence="2">Uncharacterized protein</fullName>
    </submittedName>
</protein>
<gene>
    <name evidence="2" type="ORF">CR513_13700</name>
</gene>
<feature type="region of interest" description="Disordered" evidence="1">
    <location>
        <begin position="1"/>
        <end position="22"/>
    </location>
</feature>